<evidence type="ECO:0000313" key="6">
    <source>
        <dbReference type="Proteomes" id="UP000198287"/>
    </source>
</evidence>
<proteinExistence type="inferred from homology"/>
<dbReference type="STRING" id="158441.A0A226EKG7"/>
<reference evidence="5 6" key="1">
    <citation type="submission" date="2015-12" db="EMBL/GenBank/DDBJ databases">
        <title>The genome of Folsomia candida.</title>
        <authorList>
            <person name="Faddeeva A."/>
            <person name="Derks M.F."/>
            <person name="Anvar Y."/>
            <person name="Smit S."/>
            <person name="Van Straalen N."/>
            <person name="Roelofs D."/>
        </authorList>
    </citation>
    <scope>NUCLEOTIDE SEQUENCE [LARGE SCALE GENOMIC DNA]</scope>
    <source>
        <strain evidence="5 6">VU population</strain>
        <tissue evidence="5">Whole body</tissue>
    </source>
</reference>
<dbReference type="EMBL" id="LNIX01000003">
    <property type="protein sequence ID" value="OXA58195.1"/>
    <property type="molecule type" value="Genomic_DNA"/>
</dbReference>
<evidence type="ECO:0000256" key="4">
    <source>
        <dbReference type="SAM" id="MobiDB-lite"/>
    </source>
</evidence>
<sequence length="111" mass="12762">MIYFNLSEKQDVKIIQVALNGLENILKVGESDARATGAVNRYAVMIEECYGLDKIEFLQSHENMDIYKKVFDMIEQYFSDEEEDTNVAPSIDPAAPQQFQFNPQQPADFNF</sequence>
<feature type="region of interest" description="Disordered" evidence="4">
    <location>
        <begin position="81"/>
        <end position="111"/>
    </location>
</feature>
<dbReference type="InterPro" id="IPR032413">
    <property type="entry name" value="Arm_3"/>
</dbReference>
<feature type="compositionally biased region" description="Low complexity" evidence="4">
    <location>
        <begin position="92"/>
        <end position="111"/>
    </location>
</feature>
<dbReference type="Gene3D" id="1.25.10.10">
    <property type="entry name" value="Leucine-rich Repeat Variant"/>
    <property type="match status" value="1"/>
</dbReference>
<dbReference type="InterPro" id="IPR016024">
    <property type="entry name" value="ARM-type_fold"/>
</dbReference>
<dbReference type="OrthoDB" id="29145at2759"/>
<dbReference type="GO" id="GO:0015031">
    <property type="term" value="P:protein transport"/>
    <property type="evidence" value="ECO:0007669"/>
    <property type="project" value="UniProtKB-KW"/>
</dbReference>
<dbReference type="Pfam" id="PF16186">
    <property type="entry name" value="Arm_3"/>
    <property type="match status" value="1"/>
</dbReference>
<accession>A0A226EKG7</accession>
<dbReference type="OMA" id="YPRIVIV"/>
<comment type="caution">
    <text evidence="5">The sequence shown here is derived from an EMBL/GenBank/DDBJ whole genome shotgun (WGS) entry which is preliminary data.</text>
</comment>
<organism evidence="5 6">
    <name type="scientific">Folsomia candida</name>
    <name type="common">Springtail</name>
    <dbReference type="NCBI Taxonomy" id="158441"/>
    <lineage>
        <taxon>Eukaryota</taxon>
        <taxon>Metazoa</taxon>
        <taxon>Ecdysozoa</taxon>
        <taxon>Arthropoda</taxon>
        <taxon>Hexapoda</taxon>
        <taxon>Collembola</taxon>
        <taxon>Entomobryomorpha</taxon>
        <taxon>Isotomoidea</taxon>
        <taxon>Isotomidae</taxon>
        <taxon>Proisotominae</taxon>
        <taxon>Folsomia</taxon>
    </lineage>
</organism>
<keyword evidence="3" id="KW-0653">Protein transport</keyword>
<keyword evidence="2" id="KW-0813">Transport</keyword>
<dbReference type="PANTHER" id="PTHR23316">
    <property type="entry name" value="IMPORTIN ALPHA"/>
    <property type="match status" value="1"/>
</dbReference>
<name>A0A226EKG7_FOLCA</name>
<gene>
    <name evidence="5" type="ORF">Fcan01_08127</name>
</gene>
<dbReference type="Proteomes" id="UP000198287">
    <property type="component" value="Unassembled WGS sequence"/>
</dbReference>
<protein>
    <submittedName>
        <fullName evidence="5">Importin subunit alpha-5</fullName>
    </submittedName>
</protein>
<dbReference type="InterPro" id="IPR011989">
    <property type="entry name" value="ARM-like"/>
</dbReference>
<dbReference type="AlphaFoldDB" id="A0A226EKG7"/>
<dbReference type="SUPFAM" id="SSF48371">
    <property type="entry name" value="ARM repeat"/>
    <property type="match status" value="1"/>
</dbReference>
<evidence type="ECO:0000256" key="2">
    <source>
        <dbReference type="ARBA" id="ARBA00022448"/>
    </source>
</evidence>
<evidence type="ECO:0000256" key="3">
    <source>
        <dbReference type="ARBA" id="ARBA00022927"/>
    </source>
</evidence>
<evidence type="ECO:0000256" key="1">
    <source>
        <dbReference type="ARBA" id="ARBA00010394"/>
    </source>
</evidence>
<comment type="similarity">
    <text evidence="1">Belongs to the importin alpha family.</text>
</comment>
<keyword evidence="6" id="KW-1185">Reference proteome</keyword>
<evidence type="ECO:0000313" key="5">
    <source>
        <dbReference type="EMBL" id="OXA58195.1"/>
    </source>
</evidence>